<evidence type="ECO:0000313" key="3">
    <source>
        <dbReference type="Proteomes" id="UP000821866"/>
    </source>
</evidence>
<comment type="caution">
    <text evidence="2">The sequence shown here is derived from an EMBL/GenBank/DDBJ whole genome shotgun (WGS) entry which is preliminary data.</text>
</comment>
<feature type="compositionally biased region" description="Basic and acidic residues" evidence="1">
    <location>
        <begin position="66"/>
        <end position="86"/>
    </location>
</feature>
<gene>
    <name evidence="2" type="ORF">HPB51_010586</name>
</gene>
<name>A0A9J6E8R9_RHIMP</name>
<protein>
    <submittedName>
        <fullName evidence="2">Uncharacterized protein</fullName>
    </submittedName>
</protein>
<proteinExistence type="predicted"/>
<keyword evidence="3" id="KW-1185">Reference proteome</keyword>
<evidence type="ECO:0000256" key="1">
    <source>
        <dbReference type="SAM" id="MobiDB-lite"/>
    </source>
</evidence>
<organism evidence="2 3">
    <name type="scientific">Rhipicephalus microplus</name>
    <name type="common">Cattle tick</name>
    <name type="synonym">Boophilus microplus</name>
    <dbReference type="NCBI Taxonomy" id="6941"/>
    <lineage>
        <taxon>Eukaryota</taxon>
        <taxon>Metazoa</taxon>
        <taxon>Ecdysozoa</taxon>
        <taxon>Arthropoda</taxon>
        <taxon>Chelicerata</taxon>
        <taxon>Arachnida</taxon>
        <taxon>Acari</taxon>
        <taxon>Parasitiformes</taxon>
        <taxon>Ixodida</taxon>
        <taxon>Ixodoidea</taxon>
        <taxon>Ixodidae</taxon>
        <taxon>Rhipicephalinae</taxon>
        <taxon>Rhipicephalus</taxon>
        <taxon>Boophilus</taxon>
    </lineage>
</organism>
<dbReference type="Proteomes" id="UP000821866">
    <property type="component" value="Chromosome 3"/>
</dbReference>
<dbReference type="AlphaFoldDB" id="A0A9J6E8R9"/>
<dbReference type="EMBL" id="JABSTU010000005">
    <property type="protein sequence ID" value="KAH8030652.1"/>
    <property type="molecule type" value="Genomic_DNA"/>
</dbReference>
<evidence type="ECO:0000313" key="2">
    <source>
        <dbReference type="EMBL" id="KAH8030652.1"/>
    </source>
</evidence>
<feature type="region of interest" description="Disordered" evidence="1">
    <location>
        <begin position="24"/>
        <end position="121"/>
    </location>
</feature>
<feature type="compositionally biased region" description="Basic and acidic residues" evidence="1">
    <location>
        <begin position="24"/>
        <end position="38"/>
    </location>
</feature>
<accession>A0A9J6E8R9</accession>
<feature type="compositionally biased region" description="Basic residues" evidence="1">
    <location>
        <begin position="48"/>
        <end position="58"/>
    </location>
</feature>
<sequence>MFCAPLQNGLQDVQRQVFGILRAERRRSPGEMEARDSSEGPSASAGRPRLRKAFRARTRVQGMDSLLRRTRPDERATTGDVGEGRRAHQVPRLCGARLQNPKQEKAGSKITKEQEETGSENTFYRVEEKRSAIYCKTLA</sequence>
<feature type="compositionally biased region" description="Basic and acidic residues" evidence="1">
    <location>
        <begin position="102"/>
        <end position="115"/>
    </location>
</feature>
<reference evidence="2" key="1">
    <citation type="journal article" date="2020" name="Cell">
        <title>Large-Scale Comparative Analyses of Tick Genomes Elucidate Their Genetic Diversity and Vector Capacities.</title>
        <authorList>
            <consortium name="Tick Genome and Microbiome Consortium (TIGMIC)"/>
            <person name="Jia N."/>
            <person name="Wang J."/>
            <person name="Shi W."/>
            <person name="Du L."/>
            <person name="Sun Y."/>
            <person name="Zhan W."/>
            <person name="Jiang J.F."/>
            <person name="Wang Q."/>
            <person name="Zhang B."/>
            <person name="Ji P."/>
            <person name="Bell-Sakyi L."/>
            <person name="Cui X.M."/>
            <person name="Yuan T.T."/>
            <person name="Jiang B.G."/>
            <person name="Yang W.F."/>
            <person name="Lam T.T."/>
            <person name="Chang Q.C."/>
            <person name="Ding S.J."/>
            <person name="Wang X.J."/>
            <person name="Zhu J.G."/>
            <person name="Ruan X.D."/>
            <person name="Zhao L."/>
            <person name="Wei J.T."/>
            <person name="Ye R.Z."/>
            <person name="Que T.C."/>
            <person name="Du C.H."/>
            <person name="Zhou Y.H."/>
            <person name="Cheng J.X."/>
            <person name="Dai P.F."/>
            <person name="Guo W.B."/>
            <person name="Han X.H."/>
            <person name="Huang E.J."/>
            <person name="Li L.F."/>
            <person name="Wei W."/>
            <person name="Gao Y.C."/>
            <person name="Liu J.Z."/>
            <person name="Shao H.Z."/>
            <person name="Wang X."/>
            <person name="Wang C.C."/>
            <person name="Yang T.C."/>
            <person name="Huo Q.B."/>
            <person name="Li W."/>
            <person name="Chen H.Y."/>
            <person name="Chen S.E."/>
            <person name="Zhou L.G."/>
            <person name="Ni X.B."/>
            <person name="Tian J.H."/>
            <person name="Sheng Y."/>
            <person name="Liu T."/>
            <person name="Pan Y.S."/>
            <person name="Xia L.Y."/>
            <person name="Li J."/>
            <person name="Zhao F."/>
            <person name="Cao W.C."/>
        </authorList>
    </citation>
    <scope>NUCLEOTIDE SEQUENCE</scope>
    <source>
        <strain evidence="2">Rmic-2018</strain>
    </source>
</reference>
<reference evidence="2" key="2">
    <citation type="submission" date="2021-09" db="EMBL/GenBank/DDBJ databases">
        <authorList>
            <person name="Jia N."/>
            <person name="Wang J."/>
            <person name="Shi W."/>
            <person name="Du L."/>
            <person name="Sun Y."/>
            <person name="Zhan W."/>
            <person name="Jiang J."/>
            <person name="Wang Q."/>
            <person name="Zhang B."/>
            <person name="Ji P."/>
            <person name="Sakyi L.B."/>
            <person name="Cui X."/>
            <person name="Yuan T."/>
            <person name="Jiang B."/>
            <person name="Yang W."/>
            <person name="Lam T.T.-Y."/>
            <person name="Chang Q."/>
            <person name="Ding S."/>
            <person name="Wang X."/>
            <person name="Zhu J."/>
            <person name="Ruan X."/>
            <person name="Zhao L."/>
            <person name="Wei J."/>
            <person name="Que T."/>
            <person name="Du C."/>
            <person name="Cheng J."/>
            <person name="Dai P."/>
            <person name="Han X."/>
            <person name="Huang E."/>
            <person name="Gao Y."/>
            <person name="Liu J."/>
            <person name="Shao H."/>
            <person name="Ye R."/>
            <person name="Li L."/>
            <person name="Wei W."/>
            <person name="Wang X."/>
            <person name="Wang C."/>
            <person name="Huo Q."/>
            <person name="Li W."/>
            <person name="Guo W."/>
            <person name="Chen H."/>
            <person name="Chen S."/>
            <person name="Zhou L."/>
            <person name="Zhou L."/>
            <person name="Ni X."/>
            <person name="Tian J."/>
            <person name="Zhou Y."/>
            <person name="Sheng Y."/>
            <person name="Liu T."/>
            <person name="Pan Y."/>
            <person name="Xia L."/>
            <person name="Li J."/>
            <person name="Zhao F."/>
            <person name="Cao W."/>
        </authorList>
    </citation>
    <scope>NUCLEOTIDE SEQUENCE</scope>
    <source>
        <strain evidence="2">Rmic-2018</strain>
        <tissue evidence="2">Larvae</tissue>
    </source>
</reference>